<reference evidence="2 3" key="2">
    <citation type="submission" date="2014-03" db="EMBL/GenBank/DDBJ databases">
        <title>The Genome Sequence of Anncaliia algerae insect isolate PRA339.</title>
        <authorList>
            <consortium name="The Broad Institute Genome Sequencing Platform"/>
            <consortium name="The Broad Institute Genome Sequencing Center for Infectious Disease"/>
            <person name="Cuomo C."/>
            <person name="Becnel J."/>
            <person name="Sanscrainte N."/>
            <person name="Walker B."/>
            <person name="Young S.K."/>
            <person name="Zeng Q."/>
            <person name="Gargeya S."/>
            <person name="Fitzgerald M."/>
            <person name="Haas B."/>
            <person name="Abouelleil A."/>
            <person name="Alvarado L."/>
            <person name="Arachchi H.M."/>
            <person name="Berlin A.M."/>
            <person name="Chapman S.B."/>
            <person name="Dewar J."/>
            <person name="Goldberg J."/>
            <person name="Griggs A."/>
            <person name="Gujja S."/>
            <person name="Hansen M."/>
            <person name="Howarth C."/>
            <person name="Imamovic A."/>
            <person name="Larimer J."/>
            <person name="McCowan C."/>
            <person name="Murphy C."/>
            <person name="Neiman D."/>
            <person name="Pearson M."/>
            <person name="Priest M."/>
            <person name="Roberts A."/>
            <person name="Saif S."/>
            <person name="Shea T."/>
            <person name="Sisk P."/>
            <person name="Sykes S."/>
            <person name="Wortman J."/>
            <person name="Nusbaum C."/>
            <person name="Birren B."/>
        </authorList>
    </citation>
    <scope>NUCLEOTIDE SEQUENCE [LARGE SCALE GENOMIC DNA]</scope>
    <source>
        <strain evidence="2 3">PRA339</strain>
    </source>
</reference>
<proteinExistence type="predicted"/>
<dbReference type="HOGENOM" id="CLU_044348_6_3_1"/>
<protein>
    <recommendedName>
        <fullName evidence="1">ISXO2-like transposase domain-containing protein</fullName>
    </recommendedName>
</protein>
<feature type="domain" description="ISXO2-like transposase" evidence="1">
    <location>
        <begin position="4"/>
        <end position="95"/>
    </location>
</feature>
<dbReference type="AlphaFoldDB" id="A0A059F189"/>
<reference evidence="3" key="1">
    <citation type="submission" date="2013-02" db="EMBL/GenBank/DDBJ databases">
        <authorList>
            <consortium name="The Broad Institute Genome Sequencing Platform"/>
            <person name="Cuomo C."/>
            <person name="Becnel J."/>
            <person name="Sanscrainte N."/>
            <person name="Walker B."/>
            <person name="Young S.K."/>
            <person name="Zeng Q."/>
            <person name="Gargeya S."/>
            <person name="Fitzgerald M."/>
            <person name="Haas B."/>
            <person name="Abouelleil A."/>
            <person name="Alvarado L."/>
            <person name="Arachchi H.M."/>
            <person name="Berlin A.M."/>
            <person name="Chapman S.B."/>
            <person name="Dewar J."/>
            <person name="Goldberg J."/>
            <person name="Griggs A."/>
            <person name="Gujja S."/>
            <person name="Hansen M."/>
            <person name="Howarth C."/>
            <person name="Imamovic A."/>
            <person name="Larimer J."/>
            <person name="McCowan C."/>
            <person name="Murphy C."/>
            <person name="Neiman D."/>
            <person name="Pearson M."/>
            <person name="Priest M."/>
            <person name="Roberts A."/>
            <person name="Saif S."/>
            <person name="Shea T."/>
            <person name="Sisk P."/>
            <person name="Sykes S."/>
            <person name="Wortman J."/>
            <person name="Nusbaum C."/>
            <person name="Birren B."/>
        </authorList>
    </citation>
    <scope>NUCLEOTIDE SEQUENCE [LARGE SCALE GENOMIC DNA]</scope>
    <source>
        <strain evidence="3">PRA339</strain>
    </source>
</reference>
<evidence type="ECO:0000313" key="2">
    <source>
        <dbReference type="EMBL" id="KCZ80736.1"/>
    </source>
</evidence>
<evidence type="ECO:0000259" key="1">
    <source>
        <dbReference type="Pfam" id="PF12762"/>
    </source>
</evidence>
<dbReference type="Pfam" id="PF12762">
    <property type="entry name" value="DDE_Tnp_IS1595"/>
    <property type="match status" value="1"/>
</dbReference>
<sequence length="112" mass="13007">MLKENTQWILGLIEEIEKRRCILITIPDHKSESLAEIFIKYINPNTLLKTNGYPSYPKARTISNLQHKINHNQSLVAEDRTNINLIEGVWGILRHCTDQSMGIKKKFIILHT</sequence>
<dbReference type="EMBL" id="KK365164">
    <property type="protein sequence ID" value="KCZ80736.1"/>
    <property type="molecule type" value="Genomic_DNA"/>
</dbReference>
<name>A0A059F189_9MICR</name>
<dbReference type="VEuPathDB" id="MicrosporidiaDB:H312_01835"/>
<dbReference type="InterPro" id="IPR024445">
    <property type="entry name" value="Tnp_ISXO2-like"/>
</dbReference>
<gene>
    <name evidence="2" type="ORF">H312_01835</name>
</gene>
<evidence type="ECO:0000313" key="3">
    <source>
        <dbReference type="Proteomes" id="UP000030655"/>
    </source>
</evidence>
<keyword evidence="3" id="KW-1185">Reference proteome</keyword>
<dbReference type="Proteomes" id="UP000030655">
    <property type="component" value="Unassembled WGS sequence"/>
</dbReference>
<organism evidence="2 3">
    <name type="scientific">Anncaliia algerae PRA339</name>
    <dbReference type="NCBI Taxonomy" id="1288291"/>
    <lineage>
        <taxon>Eukaryota</taxon>
        <taxon>Fungi</taxon>
        <taxon>Fungi incertae sedis</taxon>
        <taxon>Microsporidia</taxon>
        <taxon>Tubulinosematoidea</taxon>
        <taxon>Tubulinosematidae</taxon>
        <taxon>Anncaliia</taxon>
    </lineage>
</organism>
<accession>A0A059F189</accession>